<evidence type="ECO:0000313" key="2">
    <source>
        <dbReference type="Proteomes" id="UP001301871"/>
    </source>
</evidence>
<evidence type="ECO:0000313" key="1">
    <source>
        <dbReference type="EMBL" id="WMM94887.1"/>
    </source>
</evidence>
<dbReference type="Proteomes" id="UP001301871">
    <property type="component" value="Segment"/>
</dbReference>
<dbReference type="EMBL" id="OR420734">
    <property type="protein sequence ID" value="WMM94887.1"/>
    <property type="molecule type" value="Genomic_DNA"/>
</dbReference>
<proteinExistence type="predicted"/>
<accession>A0AAX3ZVB1</accession>
<sequence>MINIYNRAGRYTVTLDGVVVCHGVSRNEAFSRARELDIA</sequence>
<protein>
    <submittedName>
        <fullName evidence="1">Uncharacterized protein</fullName>
    </submittedName>
</protein>
<keyword evidence="2" id="KW-1185">Reference proteome</keyword>
<organism evidence="1 2">
    <name type="scientific">Roseobacter phage CRP-804</name>
    <dbReference type="NCBI Taxonomy" id="3072850"/>
    <lineage>
        <taxon>Viruses</taxon>
        <taxon>Duplodnaviria</taxon>
        <taxon>Heunggongvirae</taxon>
        <taxon>Uroviricota</taxon>
        <taxon>Caudoviricetes</taxon>
        <taxon>Autographivirales</taxon>
        <taxon>Autographivirales incertae sedis</taxon>
        <taxon>Triteiavirus</taxon>
        <taxon>Triteiavirus CRP804</taxon>
    </lineage>
</organism>
<name>A0AAX3ZVB1_9CAUD</name>
<reference evidence="1 2" key="1">
    <citation type="submission" date="2023-08" db="EMBL/GenBank/DDBJ databases">
        <authorList>
            <person name="Du S."/>
            <person name="Wu Z."/>
            <person name="Wu Y."/>
            <person name="Yang M."/>
            <person name="Shao J."/>
            <person name="Liu H."/>
            <person name="Zhao Y."/>
            <person name="Zhang Z."/>
        </authorList>
    </citation>
    <scope>NUCLEOTIDE SEQUENCE [LARGE SCALE GENOMIC DNA]</scope>
</reference>
<gene>
    <name evidence="1" type="ORF">CRP804_gp9</name>
</gene>